<dbReference type="InterPro" id="IPR030678">
    <property type="entry name" value="Peptide/Ni-bd"/>
</dbReference>
<dbReference type="CDD" id="cd08499">
    <property type="entry name" value="PBP2_Ylib_like"/>
    <property type="match status" value="1"/>
</dbReference>
<gene>
    <name evidence="7" type="ORF">P5G51_016490</name>
</gene>
<evidence type="ECO:0000256" key="5">
    <source>
        <dbReference type="SAM" id="SignalP"/>
    </source>
</evidence>
<evidence type="ECO:0000259" key="6">
    <source>
        <dbReference type="Pfam" id="PF00496"/>
    </source>
</evidence>
<protein>
    <submittedName>
        <fullName evidence="7">Glutathione ABC transporter substrate-binding protein</fullName>
    </submittedName>
</protein>
<dbReference type="PANTHER" id="PTHR30290">
    <property type="entry name" value="PERIPLASMIC BINDING COMPONENT OF ABC TRANSPORTER"/>
    <property type="match status" value="1"/>
</dbReference>
<dbReference type="InterPro" id="IPR039424">
    <property type="entry name" value="SBP_5"/>
</dbReference>
<keyword evidence="4 5" id="KW-0732">Signal</keyword>
<feature type="domain" description="Solute-binding protein family 5" evidence="6">
    <location>
        <begin position="78"/>
        <end position="428"/>
    </location>
</feature>
<evidence type="ECO:0000313" key="7">
    <source>
        <dbReference type="EMBL" id="MDY0406744.1"/>
    </source>
</evidence>
<dbReference type="Proteomes" id="UP001228376">
    <property type="component" value="Unassembled WGS sequence"/>
</dbReference>
<keyword evidence="3" id="KW-0813">Transport</keyword>
<evidence type="ECO:0000256" key="4">
    <source>
        <dbReference type="ARBA" id="ARBA00022729"/>
    </source>
</evidence>
<comment type="caution">
    <text evidence="7">The sequence shown here is derived from an EMBL/GenBank/DDBJ whole genome shotgun (WGS) entry which is preliminary data.</text>
</comment>
<dbReference type="PROSITE" id="PS01040">
    <property type="entry name" value="SBP_BACTERIAL_5"/>
    <property type="match status" value="1"/>
</dbReference>
<name>A0ABU5CK68_9BACI</name>
<dbReference type="Gene3D" id="3.90.76.10">
    <property type="entry name" value="Dipeptide-binding Protein, Domain 1"/>
    <property type="match status" value="1"/>
</dbReference>
<dbReference type="Pfam" id="PF00496">
    <property type="entry name" value="SBP_bac_5"/>
    <property type="match status" value="1"/>
</dbReference>
<comment type="subcellular location">
    <subcellularLocation>
        <location evidence="1">Cell membrane</location>
        <topology evidence="1">Lipid-anchor</topology>
    </subcellularLocation>
</comment>
<organism evidence="7 8">
    <name type="scientific">Tigheibacillus jepli</name>
    <dbReference type="NCBI Taxonomy" id="3035914"/>
    <lineage>
        <taxon>Bacteria</taxon>
        <taxon>Bacillati</taxon>
        <taxon>Bacillota</taxon>
        <taxon>Bacilli</taxon>
        <taxon>Bacillales</taxon>
        <taxon>Bacillaceae</taxon>
        <taxon>Tigheibacillus</taxon>
    </lineage>
</organism>
<dbReference type="PROSITE" id="PS51257">
    <property type="entry name" value="PROKAR_LIPOPROTEIN"/>
    <property type="match status" value="1"/>
</dbReference>
<dbReference type="RefSeq" id="WP_306066711.1">
    <property type="nucleotide sequence ID" value="NZ_JAROCA020000002.1"/>
</dbReference>
<evidence type="ECO:0000256" key="2">
    <source>
        <dbReference type="ARBA" id="ARBA00005695"/>
    </source>
</evidence>
<sequence>MRKSIILSVFLLISLCLLAACGDSSGKKSDGKVSQEVTYASTSDAAGLSPIDTNDSVSSNVTAQVYETLFIQDPKTMEVKPLLAESYETPDENTWEIKLREGIKFHDGSPFNAEAVKYTFDQMKDPKRAAPRASLLAPIDSIEVKDEYTVVLKTRKPYGPMLAALSHTNAAIVSPKADKEGDINKKPVGTGPFIFDEWVEGDHITLKKNKEYWGDPAKLEEVTFKVVPEMSTAISMLETNKVQFIDNLPSDQLSRIESLKNVKVYKGEGTRVSYLGFNVEKEPFNDPKFRQAVAYGINQGAYVNQLHGLGILNESIIGPKVFGYDEKAKNEGYPYDKDKAKKLLEENGYKGQKITLLAANRDNYMKMAEIVQAQLSDLGLNVEIESMEWGTFLETTRKGNYEMTFLGWANSTADGSELLYPNLHSDNIGASNYSRYNNPEFDKLVDESRESVDQDERAKILQIANVMVMKDAPWIVMEHGTVTAAYNESVKGLMVSPNGQWYLNNVSRE</sequence>
<feature type="signal peptide" evidence="5">
    <location>
        <begin position="1"/>
        <end position="19"/>
    </location>
</feature>
<dbReference type="SUPFAM" id="SSF53850">
    <property type="entry name" value="Periplasmic binding protein-like II"/>
    <property type="match status" value="1"/>
</dbReference>
<evidence type="ECO:0000256" key="3">
    <source>
        <dbReference type="ARBA" id="ARBA00022448"/>
    </source>
</evidence>
<dbReference type="InterPro" id="IPR000914">
    <property type="entry name" value="SBP_5_dom"/>
</dbReference>
<proteinExistence type="inferred from homology"/>
<feature type="chain" id="PRO_5046551344" evidence="5">
    <location>
        <begin position="20"/>
        <end position="509"/>
    </location>
</feature>
<comment type="similarity">
    <text evidence="2">Belongs to the bacterial solute-binding protein 5 family.</text>
</comment>
<accession>A0ABU5CK68</accession>
<reference evidence="7 8" key="1">
    <citation type="submission" date="2023-10" db="EMBL/GenBank/DDBJ databases">
        <title>179-bfca-hs.</title>
        <authorList>
            <person name="Miliotis G."/>
            <person name="Sengupta P."/>
            <person name="Hameed A."/>
            <person name="Chuvochina M."/>
            <person name="Mcdonagh F."/>
            <person name="Simpson A.C."/>
            <person name="Singh N.K."/>
            <person name="Rekha P.D."/>
            <person name="Raman K."/>
            <person name="Hugenholtz P."/>
            <person name="Venkateswaran K."/>
        </authorList>
    </citation>
    <scope>NUCLEOTIDE SEQUENCE [LARGE SCALE GENOMIC DNA]</scope>
    <source>
        <strain evidence="7 8">179-BFC-A-HS</strain>
    </source>
</reference>
<dbReference type="EMBL" id="JAROCA020000002">
    <property type="protein sequence ID" value="MDY0406744.1"/>
    <property type="molecule type" value="Genomic_DNA"/>
</dbReference>
<dbReference type="Gene3D" id="3.10.105.10">
    <property type="entry name" value="Dipeptide-binding Protein, Domain 3"/>
    <property type="match status" value="1"/>
</dbReference>
<keyword evidence="8" id="KW-1185">Reference proteome</keyword>
<evidence type="ECO:0000313" key="8">
    <source>
        <dbReference type="Proteomes" id="UP001228376"/>
    </source>
</evidence>
<dbReference type="Gene3D" id="3.40.190.10">
    <property type="entry name" value="Periplasmic binding protein-like II"/>
    <property type="match status" value="1"/>
</dbReference>
<dbReference type="InterPro" id="IPR023765">
    <property type="entry name" value="SBP_5_CS"/>
</dbReference>
<dbReference type="PANTHER" id="PTHR30290:SF9">
    <property type="entry name" value="OLIGOPEPTIDE-BINDING PROTEIN APPA"/>
    <property type="match status" value="1"/>
</dbReference>
<evidence type="ECO:0000256" key="1">
    <source>
        <dbReference type="ARBA" id="ARBA00004193"/>
    </source>
</evidence>
<dbReference type="PIRSF" id="PIRSF002741">
    <property type="entry name" value="MppA"/>
    <property type="match status" value="1"/>
</dbReference>